<keyword evidence="4" id="KW-1185">Reference proteome</keyword>
<proteinExistence type="evidence at transcript level"/>
<comment type="induction">
    <text evidence="1">Expressed only in the forespore compartment of sporulating cells.</text>
</comment>
<dbReference type="InterPro" id="IPR017524">
    <property type="entry name" value="SASP_thioredoxin-like"/>
</dbReference>
<comment type="subcellular location">
    <subcellularLocation>
        <location evidence="1">Spore core</location>
    </subcellularLocation>
</comment>
<evidence type="ECO:0000313" key="3">
    <source>
        <dbReference type="EMBL" id="MDQ0341758.1"/>
    </source>
</evidence>
<organism evidence="3 4">
    <name type="scientific">Lederbergia wuyishanensis</name>
    <dbReference type="NCBI Taxonomy" id="1347903"/>
    <lineage>
        <taxon>Bacteria</taxon>
        <taxon>Bacillati</taxon>
        <taxon>Bacillota</taxon>
        <taxon>Bacilli</taxon>
        <taxon>Bacillales</taxon>
        <taxon>Bacillaceae</taxon>
        <taxon>Lederbergia</taxon>
    </lineage>
</organism>
<dbReference type="EMBL" id="JAUSUO010000001">
    <property type="protein sequence ID" value="MDQ0341758.1"/>
    <property type="molecule type" value="Genomic_DNA"/>
</dbReference>
<sequence length="78" mass="9308">MNNNRKPKPDDRSDNVEKLQEMVHNTIENMEEAEATMEFSSSDDQEHIKAKNERRRESIEGMREEIKDEASEQHNQEY</sequence>
<feature type="compositionally biased region" description="Basic and acidic residues" evidence="2">
    <location>
        <begin position="44"/>
        <end position="78"/>
    </location>
</feature>
<accession>A0ABU0D036</accession>
<dbReference type="RefSeq" id="WP_244679983.1">
    <property type="nucleotide sequence ID" value="NZ_JALIRM010000001.1"/>
</dbReference>
<comment type="caution">
    <text evidence="3">The sequence shown here is derived from an EMBL/GenBank/DDBJ whole genome shotgun (WGS) entry which is preliminary data.</text>
</comment>
<comment type="similarity">
    <text evidence="1">Belongs to the Tlp family.</text>
</comment>
<dbReference type="Proteomes" id="UP001232343">
    <property type="component" value="Unassembled WGS sequence"/>
</dbReference>
<protein>
    <recommendedName>
        <fullName evidence="1">Small, acid-soluble spore protein Tlp</fullName>
    </recommendedName>
</protein>
<evidence type="ECO:0000256" key="2">
    <source>
        <dbReference type="SAM" id="MobiDB-lite"/>
    </source>
</evidence>
<feature type="region of interest" description="Disordered" evidence="2">
    <location>
        <begin position="35"/>
        <end position="78"/>
    </location>
</feature>
<name>A0ABU0D036_9BACI</name>
<dbReference type="NCBIfam" id="TIGR03090">
    <property type="entry name" value="SASP_tlp"/>
    <property type="match status" value="1"/>
</dbReference>
<keyword evidence="1" id="KW-0749">Sporulation</keyword>
<evidence type="ECO:0000313" key="4">
    <source>
        <dbReference type="Proteomes" id="UP001232343"/>
    </source>
</evidence>
<gene>
    <name evidence="1" type="primary">tlp</name>
    <name evidence="3" type="ORF">J2S14_000551</name>
</gene>
<reference evidence="3 4" key="1">
    <citation type="submission" date="2023-07" db="EMBL/GenBank/DDBJ databases">
        <title>Genomic Encyclopedia of Type Strains, Phase IV (KMG-IV): sequencing the most valuable type-strain genomes for metagenomic binning, comparative biology and taxonomic classification.</title>
        <authorList>
            <person name="Goeker M."/>
        </authorList>
    </citation>
    <scope>NUCLEOTIDE SEQUENCE [LARGE SCALE GENOMIC DNA]</scope>
    <source>
        <strain evidence="3 4">DSM 27848</strain>
    </source>
</reference>
<dbReference type="HAMAP" id="MF_01506">
    <property type="entry name" value="Tlp"/>
    <property type="match status" value="1"/>
</dbReference>
<dbReference type="Pfam" id="PF19824">
    <property type="entry name" value="Tlp"/>
    <property type="match status" value="1"/>
</dbReference>
<evidence type="ECO:0000256" key="1">
    <source>
        <dbReference type="HAMAP-Rule" id="MF_01506"/>
    </source>
</evidence>